<dbReference type="Gramene" id="PUZ51062">
    <property type="protein sequence ID" value="PUZ51062"/>
    <property type="gene ID" value="GQ55_6G142600"/>
</dbReference>
<reference evidence="2 3" key="1">
    <citation type="submission" date="2018-04" db="EMBL/GenBank/DDBJ databases">
        <title>WGS assembly of Panicum hallii var. hallii HAL2.</title>
        <authorList>
            <person name="Lovell J."/>
            <person name="Jenkins J."/>
            <person name="Lowry D."/>
            <person name="Mamidi S."/>
            <person name="Sreedasyam A."/>
            <person name="Weng X."/>
            <person name="Barry K."/>
            <person name="Bonette J."/>
            <person name="Campitelli B."/>
            <person name="Daum C."/>
            <person name="Gordon S."/>
            <person name="Gould B."/>
            <person name="Lipzen A."/>
            <person name="MacQueen A."/>
            <person name="Palacio-Mejia J."/>
            <person name="Plott C."/>
            <person name="Shakirov E."/>
            <person name="Shu S."/>
            <person name="Yoshinaga Y."/>
            <person name="Zane M."/>
            <person name="Rokhsar D."/>
            <person name="Grimwood J."/>
            <person name="Schmutz J."/>
            <person name="Juenger T."/>
        </authorList>
    </citation>
    <scope>NUCLEOTIDE SEQUENCE [LARGE SCALE GENOMIC DNA]</scope>
    <source>
        <strain evidence="3">cv. HAL2</strain>
    </source>
</reference>
<gene>
    <name evidence="2" type="ORF">GQ55_6G142600</name>
</gene>
<protein>
    <submittedName>
        <fullName evidence="2">Uncharacterized protein</fullName>
    </submittedName>
</protein>
<name>A0A2T7D658_9POAL</name>
<evidence type="ECO:0000256" key="1">
    <source>
        <dbReference type="SAM" id="MobiDB-lite"/>
    </source>
</evidence>
<dbReference type="Proteomes" id="UP000244336">
    <property type="component" value="Chromosome 6"/>
</dbReference>
<keyword evidence="3" id="KW-1185">Reference proteome</keyword>
<dbReference type="AlphaFoldDB" id="A0A2T7D658"/>
<evidence type="ECO:0000313" key="3">
    <source>
        <dbReference type="Proteomes" id="UP000244336"/>
    </source>
</evidence>
<sequence>MASPRTARQLQPGAAAGLRGETTPAGIVVQPSGHAPCYRREARWWGRPS</sequence>
<organism evidence="2 3">
    <name type="scientific">Panicum hallii var. hallii</name>
    <dbReference type="NCBI Taxonomy" id="1504633"/>
    <lineage>
        <taxon>Eukaryota</taxon>
        <taxon>Viridiplantae</taxon>
        <taxon>Streptophyta</taxon>
        <taxon>Embryophyta</taxon>
        <taxon>Tracheophyta</taxon>
        <taxon>Spermatophyta</taxon>
        <taxon>Magnoliopsida</taxon>
        <taxon>Liliopsida</taxon>
        <taxon>Poales</taxon>
        <taxon>Poaceae</taxon>
        <taxon>PACMAD clade</taxon>
        <taxon>Panicoideae</taxon>
        <taxon>Panicodae</taxon>
        <taxon>Paniceae</taxon>
        <taxon>Panicinae</taxon>
        <taxon>Panicum</taxon>
        <taxon>Panicum sect. Panicum</taxon>
    </lineage>
</organism>
<evidence type="ECO:0000313" key="2">
    <source>
        <dbReference type="EMBL" id="PUZ51062.1"/>
    </source>
</evidence>
<proteinExistence type="predicted"/>
<accession>A0A2T7D658</accession>
<dbReference type="EMBL" id="CM009754">
    <property type="protein sequence ID" value="PUZ51062.1"/>
    <property type="molecule type" value="Genomic_DNA"/>
</dbReference>
<feature type="region of interest" description="Disordered" evidence="1">
    <location>
        <begin position="1"/>
        <end position="32"/>
    </location>
</feature>